<evidence type="ECO:0000313" key="5">
    <source>
        <dbReference type="Proteomes" id="UP000315496"/>
    </source>
</evidence>
<evidence type="ECO:0000313" key="4">
    <source>
        <dbReference type="EMBL" id="TNJ29297.1"/>
    </source>
</evidence>
<dbReference type="AlphaFoldDB" id="A0A4Z1T809"/>
<reference evidence="4 5" key="1">
    <citation type="submission" date="2019-05" db="EMBL/GenBank/DDBJ databases">
        <title>The compact genome of Giardia muris reveals important steps in the evolution of intestinal protozoan parasites.</title>
        <authorList>
            <person name="Xu F."/>
            <person name="Jimenez-Gonzalez A."/>
            <person name="Einarsson E."/>
            <person name="Astvaldsson A."/>
            <person name="Peirasmaki D."/>
            <person name="Eckmann L."/>
            <person name="Andersson J.O."/>
            <person name="Svard S.G."/>
            <person name="Jerlstrom-Hultqvist J."/>
        </authorList>
    </citation>
    <scope>NUCLEOTIDE SEQUENCE [LARGE SCALE GENOMIC DNA]</scope>
    <source>
        <strain evidence="4 5">Roberts-Thomson</strain>
    </source>
</reference>
<dbReference type="PANTHER" id="PTHR13049:SF2">
    <property type="entry name" value="COILED-COIL DOMAIN-CONTAINING PROTEIN 25"/>
    <property type="match status" value="1"/>
</dbReference>
<dbReference type="Proteomes" id="UP000315496">
    <property type="component" value="Chromosome 1"/>
</dbReference>
<feature type="domain" description="NFACT RNA-binding" evidence="3">
    <location>
        <begin position="1"/>
        <end position="122"/>
    </location>
</feature>
<evidence type="ECO:0000256" key="1">
    <source>
        <dbReference type="ARBA" id="ARBA00008998"/>
    </source>
</evidence>
<dbReference type="VEuPathDB" id="GiardiaDB:GMRT_11016"/>
<gene>
    <name evidence="4" type="ORF">GMRT_11016</name>
</gene>
<protein>
    <recommendedName>
        <fullName evidence="3">NFACT RNA-binding domain-containing protein</fullName>
    </recommendedName>
</protein>
<comment type="caution">
    <text evidence="4">The sequence shown here is derived from an EMBL/GenBank/DDBJ whole genome shotgun (WGS) entry which is preliminary data.</text>
</comment>
<feature type="region of interest" description="Disordered" evidence="2">
    <location>
        <begin position="182"/>
        <end position="230"/>
    </location>
</feature>
<dbReference type="InterPro" id="IPR039730">
    <property type="entry name" value="Jlp2/Ccd25"/>
</dbReference>
<keyword evidence="5" id="KW-1185">Reference proteome</keyword>
<accession>A0A4Z1T809</accession>
<feature type="compositionally biased region" description="Basic and acidic residues" evidence="2">
    <location>
        <begin position="182"/>
        <end position="220"/>
    </location>
</feature>
<evidence type="ECO:0000259" key="3">
    <source>
        <dbReference type="Pfam" id="PF05670"/>
    </source>
</evidence>
<name>A0A4Z1T809_GIAMU</name>
<comment type="similarity">
    <text evidence="1">Belongs to the CCDC25 family.</text>
</comment>
<dbReference type="Pfam" id="PF05670">
    <property type="entry name" value="NFACT-R_1"/>
    <property type="match status" value="1"/>
</dbReference>
<organism evidence="4 5">
    <name type="scientific">Giardia muris</name>
    <dbReference type="NCBI Taxonomy" id="5742"/>
    <lineage>
        <taxon>Eukaryota</taxon>
        <taxon>Metamonada</taxon>
        <taxon>Diplomonadida</taxon>
        <taxon>Hexamitidae</taxon>
        <taxon>Giardiinae</taxon>
        <taxon>Giardia</taxon>
    </lineage>
</organism>
<sequence>MPYWYTSQSHPEARIYVGFDKHENETLLRAAWPEDVWFHVDKHSSAHVYLRCPSDDPLALHAGQTPSWAFPNIPNALLEELSQLTKENSIEGSKLPHVTVIFTPASNLHKDGSMDVGTVGFKKDSLVRRYHVKERDKALLKALQKTRVEDSTTDLLAEHQKHLSWLQRQQKAVQKLVEKASKAQEDERRALKRARDYTDAWSVRTHDRNDSPVNDTKEPESNANPFDDFM</sequence>
<dbReference type="InterPro" id="IPR008532">
    <property type="entry name" value="NFACT_RNA-bd"/>
</dbReference>
<dbReference type="OrthoDB" id="200398at2759"/>
<dbReference type="EMBL" id="VDLU01000001">
    <property type="protein sequence ID" value="TNJ29297.1"/>
    <property type="molecule type" value="Genomic_DNA"/>
</dbReference>
<proteinExistence type="inferred from homology"/>
<evidence type="ECO:0000256" key="2">
    <source>
        <dbReference type="SAM" id="MobiDB-lite"/>
    </source>
</evidence>
<dbReference type="PANTHER" id="PTHR13049">
    <property type="entry name" value="DUF814-RELATED"/>
    <property type="match status" value="1"/>
</dbReference>